<protein>
    <submittedName>
        <fullName evidence="3">4'-phosphopantetheinyl transferase superfamily protein</fullName>
    </submittedName>
</protein>
<dbReference type="Pfam" id="PF01648">
    <property type="entry name" value="ACPS"/>
    <property type="match status" value="1"/>
</dbReference>
<gene>
    <name evidence="3" type="ORF">WFZ86_12860</name>
</gene>
<dbReference type="Gene3D" id="3.90.470.20">
    <property type="entry name" value="4'-phosphopantetheinyl transferase domain"/>
    <property type="match status" value="1"/>
</dbReference>
<dbReference type="InterPro" id="IPR037143">
    <property type="entry name" value="4-PPantetheinyl_Trfase_dom_sf"/>
</dbReference>
<organism evidence="3 4">
    <name type="scientific">Flavobacterium polysaccharolyticum</name>
    <dbReference type="NCBI Taxonomy" id="3133148"/>
    <lineage>
        <taxon>Bacteria</taxon>
        <taxon>Pseudomonadati</taxon>
        <taxon>Bacteroidota</taxon>
        <taxon>Flavobacteriia</taxon>
        <taxon>Flavobacteriales</taxon>
        <taxon>Flavobacteriaceae</taxon>
        <taxon>Flavobacterium</taxon>
    </lineage>
</organism>
<accession>A0ABU9NPX5</accession>
<evidence type="ECO:0000259" key="2">
    <source>
        <dbReference type="Pfam" id="PF01648"/>
    </source>
</evidence>
<proteinExistence type="predicted"/>
<dbReference type="SUPFAM" id="SSF56214">
    <property type="entry name" value="4'-phosphopantetheinyl transferase"/>
    <property type="match status" value="1"/>
</dbReference>
<evidence type="ECO:0000313" key="3">
    <source>
        <dbReference type="EMBL" id="MEM0577393.1"/>
    </source>
</evidence>
<dbReference type="GO" id="GO:0016740">
    <property type="term" value="F:transferase activity"/>
    <property type="evidence" value="ECO:0007669"/>
    <property type="project" value="UniProtKB-KW"/>
</dbReference>
<dbReference type="Proteomes" id="UP001468798">
    <property type="component" value="Unassembled WGS sequence"/>
</dbReference>
<dbReference type="RefSeq" id="WP_342692295.1">
    <property type="nucleotide sequence ID" value="NZ_JBCGDP010000012.1"/>
</dbReference>
<evidence type="ECO:0000256" key="1">
    <source>
        <dbReference type="ARBA" id="ARBA00022679"/>
    </source>
</evidence>
<sequence length="165" mass="19021">MIGNDVVDLDLARSQSAWKRKGFLDKLFLPQEQQLIWTAENPEQMVWNLWTRKEAAYKIFNRQTQIRAFNPLQFACSVNDTFEGTVAIQNQIYSTRTEIKKSSMYTIAVSDAAFFSKIQVLSPEATIGKENGIPYWTHPVTQAKNPASITHHGRFWNGIYLDLNY</sequence>
<keyword evidence="1 3" id="KW-0808">Transferase</keyword>
<name>A0ABU9NPX5_9FLAO</name>
<dbReference type="EMBL" id="JBCGDP010000012">
    <property type="protein sequence ID" value="MEM0577393.1"/>
    <property type="molecule type" value="Genomic_DNA"/>
</dbReference>
<evidence type="ECO:0000313" key="4">
    <source>
        <dbReference type="Proteomes" id="UP001468798"/>
    </source>
</evidence>
<dbReference type="InterPro" id="IPR008278">
    <property type="entry name" value="4-PPantetheinyl_Trfase_dom"/>
</dbReference>
<keyword evidence="4" id="KW-1185">Reference proteome</keyword>
<reference evidence="3 4" key="1">
    <citation type="submission" date="2024-03" db="EMBL/GenBank/DDBJ databases">
        <title>Two novel species of the genus Flavobacterium exhibiting potentially degradation of complex polysaccharides.</title>
        <authorList>
            <person name="Lian X."/>
        </authorList>
    </citation>
    <scope>NUCLEOTIDE SEQUENCE [LARGE SCALE GENOMIC DNA]</scope>
    <source>
        <strain evidence="3 4">N6</strain>
    </source>
</reference>
<comment type="caution">
    <text evidence="3">The sequence shown here is derived from an EMBL/GenBank/DDBJ whole genome shotgun (WGS) entry which is preliminary data.</text>
</comment>
<feature type="domain" description="4'-phosphopantetheinyl transferase" evidence="2">
    <location>
        <begin position="2"/>
        <end position="91"/>
    </location>
</feature>